<protein>
    <submittedName>
        <fullName evidence="1">Uncharacterized protein</fullName>
    </submittedName>
</protein>
<proteinExistence type="predicted"/>
<dbReference type="SUPFAM" id="SSF47565">
    <property type="entry name" value="Insect pheromone/odorant-binding proteins"/>
    <property type="match status" value="1"/>
</dbReference>
<keyword evidence="2" id="KW-1185">Reference proteome</keyword>
<dbReference type="InterPro" id="IPR036728">
    <property type="entry name" value="PBP_GOBP_sf"/>
</dbReference>
<dbReference type="GO" id="GO:0005549">
    <property type="term" value="F:odorant binding"/>
    <property type="evidence" value="ECO:0007669"/>
    <property type="project" value="InterPro"/>
</dbReference>
<evidence type="ECO:0000313" key="1">
    <source>
        <dbReference type="EMBL" id="KAK4874789.1"/>
    </source>
</evidence>
<name>A0AAN7PRG2_9COLE</name>
<sequence length="133" mass="15423">MLLFWAFSVEIPDVVFDKNAVKCLRKLGLSKEFVKEHYDEFYHLHKGNSDFDAYIECVVVGRKVFSRSGAMDEMKLPDDINTYIVPLLGLQNHKDKDVKVQEAIGRCKDVEGIHIGDRRIRMHNCIVDVLREL</sequence>
<evidence type="ECO:0000313" key="2">
    <source>
        <dbReference type="Proteomes" id="UP001353858"/>
    </source>
</evidence>
<dbReference type="Gene3D" id="1.10.238.20">
    <property type="entry name" value="Pheromone/general odorant binding protein domain"/>
    <property type="match status" value="1"/>
</dbReference>
<dbReference type="AlphaFoldDB" id="A0AAN7PRG2"/>
<gene>
    <name evidence="1" type="ORF">RN001_014149</name>
</gene>
<dbReference type="EMBL" id="JARPUR010000006">
    <property type="protein sequence ID" value="KAK4874789.1"/>
    <property type="molecule type" value="Genomic_DNA"/>
</dbReference>
<accession>A0AAN7PRG2</accession>
<comment type="caution">
    <text evidence="1">The sequence shown here is derived from an EMBL/GenBank/DDBJ whole genome shotgun (WGS) entry which is preliminary data.</text>
</comment>
<reference evidence="2" key="1">
    <citation type="submission" date="2023-01" db="EMBL/GenBank/DDBJ databases">
        <title>Key to firefly adult light organ development and bioluminescence: homeobox transcription factors regulate luciferase expression and transportation to peroxisome.</title>
        <authorList>
            <person name="Fu X."/>
        </authorList>
    </citation>
    <scope>NUCLEOTIDE SEQUENCE [LARGE SCALE GENOMIC DNA]</scope>
</reference>
<organism evidence="1 2">
    <name type="scientific">Aquatica leii</name>
    <dbReference type="NCBI Taxonomy" id="1421715"/>
    <lineage>
        <taxon>Eukaryota</taxon>
        <taxon>Metazoa</taxon>
        <taxon>Ecdysozoa</taxon>
        <taxon>Arthropoda</taxon>
        <taxon>Hexapoda</taxon>
        <taxon>Insecta</taxon>
        <taxon>Pterygota</taxon>
        <taxon>Neoptera</taxon>
        <taxon>Endopterygota</taxon>
        <taxon>Coleoptera</taxon>
        <taxon>Polyphaga</taxon>
        <taxon>Elateriformia</taxon>
        <taxon>Elateroidea</taxon>
        <taxon>Lampyridae</taxon>
        <taxon>Luciolinae</taxon>
        <taxon>Aquatica</taxon>
    </lineage>
</organism>
<dbReference type="Proteomes" id="UP001353858">
    <property type="component" value="Unassembled WGS sequence"/>
</dbReference>